<organism evidence="2 3">
    <name type="scientific">Polypedilum vanderplanki</name>
    <name type="common">Sleeping chironomid midge</name>
    <dbReference type="NCBI Taxonomy" id="319348"/>
    <lineage>
        <taxon>Eukaryota</taxon>
        <taxon>Metazoa</taxon>
        <taxon>Ecdysozoa</taxon>
        <taxon>Arthropoda</taxon>
        <taxon>Hexapoda</taxon>
        <taxon>Insecta</taxon>
        <taxon>Pterygota</taxon>
        <taxon>Neoptera</taxon>
        <taxon>Endopterygota</taxon>
        <taxon>Diptera</taxon>
        <taxon>Nematocera</taxon>
        <taxon>Chironomoidea</taxon>
        <taxon>Chironomidae</taxon>
        <taxon>Chironominae</taxon>
        <taxon>Polypedilum</taxon>
        <taxon>Polypedilum</taxon>
    </lineage>
</organism>
<dbReference type="EMBL" id="JADBJN010000003">
    <property type="protein sequence ID" value="KAG5671169.1"/>
    <property type="molecule type" value="Genomic_DNA"/>
</dbReference>
<evidence type="ECO:0000256" key="1">
    <source>
        <dbReference type="SAM" id="SignalP"/>
    </source>
</evidence>
<evidence type="ECO:0000313" key="3">
    <source>
        <dbReference type="Proteomes" id="UP001107558"/>
    </source>
</evidence>
<dbReference type="OrthoDB" id="5219169at2759"/>
<keyword evidence="1" id="KW-0732">Signal</keyword>
<keyword evidence="3" id="KW-1185">Reference proteome</keyword>
<name>A0A9J6BMS1_POLVA</name>
<evidence type="ECO:0000313" key="2">
    <source>
        <dbReference type="EMBL" id="KAG5671169.1"/>
    </source>
</evidence>
<comment type="caution">
    <text evidence="2">The sequence shown here is derived from an EMBL/GenBank/DDBJ whole genome shotgun (WGS) entry which is preliminary data.</text>
</comment>
<sequence>MHSILLCSLILAILQLQNALTFGKITTAELTAAQREKSSSTQKVSTTNENAPAITTILDTRVRRSNNEDDFLINQLSREYDIMTSNLLDLPVTCNNLNDLESDTVIARDSIRSLFDPQCTQICRIEILSKIFDATRCNDMKVAFERDRRGKLDFPRDDLFVPVRGRRGSDMEQSSSPRISAEKKAKLDVLMNDLFVPNRGKRQLVRKHFLLLDPYPQGDKRSGTLELDMKDYFVPHRGKRQRNKIDELLSDNFFPQRGKKAPMTIIPKSHHSAIVEYDTSDPWLFQNINSDDRRMIDRLHDLNLGSNEANKDITVAAIARGEKIIPQMFYNEVKNGEKKAPTTKMIFNPLNSDEFASDGSTNLILPNTPFNNHAHDDFTSTTFI</sequence>
<proteinExistence type="predicted"/>
<gene>
    <name evidence="2" type="ORF">PVAND_001381</name>
</gene>
<protein>
    <submittedName>
        <fullName evidence="2">Uncharacterized protein</fullName>
    </submittedName>
</protein>
<accession>A0A9J6BMS1</accession>
<dbReference type="Proteomes" id="UP001107558">
    <property type="component" value="Chromosome 3"/>
</dbReference>
<reference evidence="2" key="1">
    <citation type="submission" date="2021-03" db="EMBL/GenBank/DDBJ databases">
        <title>Chromosome level genome of the anhydrobiotic midge Polypedilum vanderplanki.</title>
        <authorList>
            <person name="Yoshida Y."/>
            <person name="Kikawada T."/>
            <person name="Gusev O."/>
        </authorList>
    </citation>
    <scope>NUCLEOTIDE SEQUENCE</scope>
    <source>
        <strain evidence="2">NIAS01</strain>
        <tissue evidence="2">Whole body or cell culture</tissue>
    </source>
</reference>
<feature type="chain" id="PRO_5039899397" evidence="1">
    <location>
        <begin position="20"/>
        <end position="384"/>
    </location>
</feature>
<dbReference type="AlphaFoldDB" id="A0A9J6BMS1"/>
<feature type="signal peptide" evidence="1">
    <location>
        <begin position="1"/>
        <end position="19"/>
    </location>
</feature>